<gene>
    <name evidence="2" type="ORF">B0H16DRAFT_60870</name>
</gene>
<dbReference type="Proteomes" id="UP001215598">
    <property type="component" value="Unassembled WGS sequence"/>
</dbReference>
<sequence length="168" mass="19149">MAMWLQGCTYVIWSPTVAFFDSNGARQKLLDASAWWCPSWKCGSQLFLFFPQSLYAILGIILEAYRLPAEISTPARLTSSQVLTCFGINSWNPCERNVYSGTKTRVYYMDRRPAHQRPLTDLCLPSFMSFHSIPPPGDSGYPFQCHSRRSSPRPPPGPPSIHFRRQIN</sequence>
<protein>
    <submittedName>
        <fullName evidence="2">Uncharacterized protein</fullName>
    </submittedName>
</protein>
<dbReference type="AlphaFoldDB" id="A0AAD7IEC1"/>
<keyword evidence="3" id="KW-1185">Reference proteome</keyword>
<evidence type="ECO:0000313" key="3">
    <source>
        <dbReference type="Proteomes" id="UP001215598"/>
    </source>
</evidence>
<evidence type="ECO:0000313" key="2">
    <source>
        <dbReference type="EMBL" id="KAJ7739862.1"/>
    </source>
</evidence>
<evidence type="ECO:0000256" key="1">
    <source>
        <dbReference type="SAM" id="MobiDB-lite"/>
    </source>
</evidence>
<reference evidence="2" key="1">
    <citation type="submission" date="2023-03" db="EMBL/GenBank/DDBJ databases">
        <title>Massive genome expansion in bonnet fungi (Mycena s.s.) driven by repeated elements and novel gene families across ecological guilds.</title>
        <authorList>
            <consortium name="Lawrence Berkeley National Laboratory"/>
            <person name="Harder C.B."/>
            <person name="Miyauchi S."/>
            <person name="Viragh M."/>
            <person name="Kuo A."/>
            <person name="Thoen E."/>
            <person name="Andreopoulos B."/>
            <person name="Lu D."/>
            <person name="Skrede I."/>
            <person name="Drula E."/>
            <person name="Henrissat B."/>
            <person name="Morin E."/>
            <person name="Kohler A."/>
            <person name="Barry K."/>
            <person name="LaButti K."/>
            <person name="Morin E."/>
            <person name="Salamov A."/>
            <person name="Lipzen A."/>
            <person name="Mereny Z."/>
            <person name="Hegedus B."/>
            <person name="Baldrian P."/>
            <person name="Stursova M."/>
            <person name="Weitz H."/>
            <person name="Taylor A."/>
            <person name="Grigoriev I.V."/>
            <person name="Nagy L.G."/>
            <person name="Martin F."/>
            <person name="Kauserud H."/>
        </authorList>
    </citation>
    <scope>NUCLEOTIDE SEQUENCE</scope>
    <source>
        <strain evidence="2">CBHHK182m</strain>
    </source>
</reference>
<organism evidence="2 3">
    <name type="scientific">Mycena metata</name>
    <dbReference type="NCBI Taxonomy" id="1033252"/>
    <lineage>
        <taxon>Eukaryota</taxon>
        <taxon>Fungi</taxon>
        <taxon>Dikarya</taxon>
        <taxon>Basidiomycota</taxon>
        <taxon>Agaricomycotina</taxon>
        <taxon>Agaricomycetes</taxon>
        <taxon>Agaricomycetidae</taxon>
        <taxon>Agaricales</taxon>
        <taxon>Marasmiineae</taxon>
        <taxon>Mycenaceae</taxon>
        <taxon>Mycena</taxon>
    </lineage>
</organism>
<accession>A0AAD7IEC1</accession>
<comment type="caution">
    <text evidence="2">The sequence shown here is derived from an EMBL/GenBank/DDBJ whole genome shotgun (WGS) entry which is preliminary data.</text>
</comment>
<feature type="region of interest" description="Disordered" evidence="1">
    <location>
        <begin position="141"/>
        <end position="168"/>
    </location>
</feature>
<name>A0AAD7IEC1_9AGAR</name>
<proteinExistence type="predicted"/>
<dbReference type="EMBL" id="JARKIB010000105">
    <property type="protein sequence ID" value="KAJ7739862.1"/>
    <property type="molecule type" value="Genomic_DNA"/>
</dbReference>